<comment type="cofactor">
    <cofactor evidence="1">
        <name>a divalent metal cation</name>
        <dbReference type="ChEBI" id="CHEBI:60240"/>
    </cofactor>
</comment>
<evidence type="ECO:0000256" key="8">
    <source>
        <dbReference type="ARBA" id="ARBA00066370"/>
    </source>
</evidence>
<evidence type="ECO:0000313" key="11">
    <source>
        <dbReference type="EMBL" id="AZB71939.1"/>
    </source>
</evidence>
<gene>
    <name evidence="11" type="ORF">DOP62_03620</name>
</gene>
<organism evidence="11 12">
    <name type="scientific">Synechococcus elongatus PCC 11801</name>
    <dbReference type="NCBI Taxonomy" id="2219813"/>
    <lineage>
        <taxon>Bacteria</taxon>
        <taxon>Bacillati</taxon>
        <taxon>Cyanobacteriota</taxon>
        <taxon>Cyanophyceae</taxon>
        <taxon>Synechococcales</taxon>
        <taxon>Synechococcaceae</taxon>
        <taxon>Synechococcus</taxon>
    </lineage>
</organism>
<dbReference type="SUPFAM" id="SSF53067">
    <property type="entry name" value="Actin-like ATPase domain"/>
    <property type="match status" value="2"/>
</dbReference>
<dbReference type="PANTHER" id="PTHR10196">
    <property type="entry name" value="SUGAR KINASE"/>
    <property type="match status" value="1"/>
</dbReference>
<keyword evidence="6" id="KW-0067">ATP-binding</keyword>
<evidence type="ECO:0000256" key="6">
    <source>
        <dbReference type="ARBA" id="ARBA00022840"/>
    </source>
</evidence>
<keyword evidence="4" id="KW-0547">Nucleotide-binding</keyword>
<comment type="similarity">
    <text evidence="2">Belongs to the FGGY kinase family.</text>
</comment>
<evidence type="ECO:0000256" key="1">
    <source>
        <dbReference type="ARBA" id="ARBA00001968"/>
    </source>
</evidence>
<proteinExistence type="inferred from homology"/>
<name>A0AAN1QM80_SYNEL</name>
<evidence type="ECO:0000256" key="5">
    <source>
        <dbReference type="ARBA" id="ARBA00022777"/>
    </source>
</evidence>
<dbReference type="GO" id="GO:0005997">
    <property type="term" value="P:xylulose metabolic process"/>
    <property type="evidence" value="ECO:0007669"/>
    <property type="project" value="TreeGrafter"/>
</dbReference>
<dbReference type="InterPro" id="IPR043129">
    <property type="entry name" value="ATPase_NBD"/>
</dbReference>
<protein>
    <recommendedName>
        <fullName evidence="9">D-ribulose kinase</fullName>
        <ecNumber evidence="8">2.7.1.47</ecNumber>
    </recommendedName>
</protein>
<dbReference type="Pfam" id="PF02782">
    <property type="entry name" value="FGGY_C"/>
    <property type="match status" value="1"/>
</dbReference>
<keyword evidence="5 11" id="KW-0418">Kinase</keyword>
<dbReference type="GO" id="GO:0005524">
    <property type="term" value="F:ATP binding"/>
    <property type="evidence" value="ECO:0007669"/>
    <property type="project" value="UniProtKB-KW"/>
</dbReference>
<evidence type="ECO:0000313" key="12">
    <source>
        <dbReference type="Proteomes" id="UP000267249"/>
    </source>
</evidence>
<dbReference type="GO" id="GO:0004856">
    <property type="term" value="F:D-xylulokinase activity"/>
    <property type="evidence" value="ECO:0007669"/>
    <property type="project" value="TreeGrafter"/>
</dbReference>
<dbReference type="InterPro" id="IPR018485">
    <property type="entry name" value="FGGY_C"/>
</dbReference>
<accession>A0AAN1QM80</accession>
<keyword evidence="3" id="KW-0808">Transferase</keyword>
<feature type="domain" description="Carbohydrate kinase FGGY C-terminal" evidence="10">
    <location>
        <begin position="239"/>
        <end position="413"/>
    </location>
</feature>
<dbReference type="Gene3D" id="3.30.420.40">
    <property type="match status" value="2"/>
</dbReference>
<evidence type="ECO:0000256" key="9">
    <source>
        <dbReference type="ARBA" id="ARBA00072590"/>
    </source>
</evidence>
<dbReference type="CDD" id="cd07783">
    <property type="entry name" value="ASKHA_NBD_FGGY_SePSK_AtXK1-like"/>
    <property type="match status" value="1"/>
</dbReference>
<evidence type="ECO:0000256" key="2">
    <source>
        <dbReference type="ARBA" id="ARBA00009156"/>
    </source>
</evidence>
<dbReference type="GO" id="GO:0019150">
    <property type="term" value="F:D-ribulokinase activity"/>
    <property type="evidence" value="ECO:0007669"/>
    <property type="project" value="UniProtKB-EC"/>
</dbReference>
<dbReference type="PANTHER" id="PTHR10196:SF80">
    <property type="entry name" value="D-RIBULOSE KINASE"/>
    <property type="match status" value="1"/>
</dbReference>
<evidence type="ECO:0000256" key="4">
    <source>
        <dbReference type="ARBA" id="ARBA00022741"/>
    </source>
</evidence>
<dbReference type="RefSeq" id="WP_208675668.1">
    <property type="nucleotide sequence ID" value="NZ_CP030139.2"/>
</dbReference>
<dbReference type="EC" id="2.7.1.47" evidence="8"/>
<dbReference type="EMBL" id="CP030139">
    <property type="protein sequence ID" value="AZB71939.1"/>
    <property type="molecule type" value="Genomic_DNA"/>
</dbReference>
<dbReference type="FunFam" id="3.30.420.40:FF:000180">
    <property type="entry name" value="D-ribulose kinase isoform X1"/>
    <property type="match status" value="1"/>
</dbReference>
<evidence type="ECO:0000256" key="7">
    <source>
        <dbReference type="ARBA" id="ARBA00051146"/>
    </source>
</evidence>
<evidence type="ECO:0000259" key="10">
    <source>
        <dbReference type="Pfam" id="PF02782"/>
    </source>
</evidence>
<dbReference type="GO" id="GO:0005829">
    <property type="term" value="C:cytosol"/>
    <property type="evidence" value="ECO:0007669"/>
    <property type="project" value="TreeGrafter"/>
</dbReference>
<evidence type="ECO:0000256" key="3">
    <source>
        <dbReference type="ARBA" id="ARBA00022679"/>
    </source>
</evidence>
<dbReference type="Proteomes" id="UP000267249">
    <property type="component" value="Chromosome"/>
</dbReference>
<dbReference type="AlphaFoldDB" id="A0AAN1QM80"/>
<sequence length="422" mass="45657">MVVALGLDFGTSGARAIACDFGCDRSVSASVAFPQNSQDWPTVWREALWQLLIGIPADWRSRIERIAIDGTSGTVLLCDRAGQPQTDPLLYNQACPIDLVELADWVPADHAALNSSSSLAKLVFWQHQLGALPRDWQILSQADWLAMQLHGRSQQSDYHNALKLGYLPDRDRFSETLLDSELGSLLPVVHEPGVAIGSILPAIAKNLGFPSDCQICAGTTDSIAAFLASGAQQPGEAVTSLGSTIVLKLLSQVAVSDRQTGVYSHKLGDLWLTGGASNCGGVTLRQFFTDAELADLSQQIDPTQASGLNYYPLPSKGERFPIADPDRQPHLEPRPAHPVQFLHGLLEGLTRVEALGYQRLKNLGTTPLRRIWTAGGGAQNPVWQQLRQQMIGVPIAIAPNTEAAYGSARLAAFGLNHFRDQC</sequence>
<comment type="catalytic activity">
    <reaction evidence="7">
        <text>D-ribulose + ATP = D-ribulose 5-phosphate + ADP + H(+)</text>
        <dbReference type="Rhea" id="RHEA:17601"/>
        <dbReference type="ChEBI" id="CHEBI:15378"/>
        <dbReference type="ChEBI" id="CHEBI:17173"/>
        <dbReference type="ChEBI" id="CHEBI:30616"/>
        <dbReference type="ChEBI" id="CHEBI:58121"/>
        <dbReference type="ChEBI" id="CHEBI:456216"/>
        <dbReference type="EC" id="2.7.1.47"/>
    </reaction>
</comment>
<reference evidence="11 12" key="1">
    <citation type="journal article" date="2018" name="Sci. Rep.">
        <title>Genome Features and Biochemical Characteristics of a Robust, Fast Growing and Naturally Transformable Cyanobacterium Synechococcus elongatus PCC 11801 Isolated from India.</title>
        <authorList>
            <person name="Jaiswal D."/>
            <person name="Sengupta A."/>
            <person name="Sohoni S."/>
            <person name="Sengupta S."/>
            <person name="Phadnavis A.G."/>
            <person name="Pakrasi H.B."/>
            <person name="Wangikar P.P."/>
        </authorList>
    </citation>
    <scope>NUCLEOTIDE SEQUENCE [LARGE SCALE GENOMIC DNA]</scope>
    <source>
        <strain evidence="11 12">PCC 11801</strain>
    </source>
</reference>